<gene>
    <name evidence="1" type="ORF">I7822_04860</name>
</gene>
<dbReference type="InterPro" id="IPR011856">
    <property type="entry name" value="tRNA_endonuc-like_dom_sf"/>
</dbReference>
<sequence length="52" mass="6137">MKYPAQTIKPFRNLNDKRIIAKFEIERQYWSDSGVDCGIRVTTIVCVDIKLY</sequence>
<name>A0ABS3MYD5_9BACI</name>
<dbReference type="EMBL" id="JAGDEL010000003">
    <property type="protein sequence ID" value="MBO1511017.1"/>
    <property type="molecule type" value="Genomic_DNA"/>
</dbReference>
<proteinExistence type="predicted"/>
<protein>
    <submittedName>
        <fullName evidence="1">Uncharacterized protein</fullName>
    </submittedName>
</protein>
<comment type="caution">
    <text evidence="1">The sequence shown here is derived from an EMBL/GenBank/DDBJ whole genome shotgun (WGS) entry which is preliminary data.</text>
</comment>
<reference evidence="1 2" key="1">
    <citation type="submission" date="2021-03" db="EMBL/GenBank/DDBJ databases">
        <title>Whole genome sequence of Metabacillus bambusae BG109.</title>
        <authorList>
            <person name="Jeong J.W."/>
        </authorList>
    </citation>
    <scope>NUCLEOTIDE SEQUENCE [LARGE SCALE GENOMIC DNA]</scope>
    <source>
        <strain evidence="1 2">BG109</strain>
    </source>
</reference>
<evidence type="ECO:0000313" key="1">
    <source>
        <dbReference type="EMBL" id="MBO1511017.1"/>
    </source>
</evidence>
<accession>A0ABS3MYD5</accession>
<organism evidence="1 2">
    <name type="scientific">Metabacillus bambusae</name>
    <dbReference type="NCBI Taxonomy" id="2795218"/>
    <lineage>
        <taxon>Bacteria</taxon>
        <taxon>Bacillati</taxon>
        <taxon>Bacillota</taxon>
        <taxon>Bacilli</taxon>
        <taxon>Bacillales</taxon>
        <taxon>Bacillaceae</taxon>
        <taxon>Metabacillus</taxon>
    </lineage>
</organism>
<dbReference type="SUPFAM" id="SSF52980">
    <property type="entry name" value="Restriction endonuclease-like"/>
    <property type="match status" value="1"/>
</dbReference>
<keyword evidence="2" id="KW-1185">Reference proteome</keyword>
<dbReference type="Proteomes" id="UP000663981">
    <property type="component" value="Unassembled WGS sequence"/>
</dbReference>
<dbReference type="Gene3D" id="3.40.1350.10">
    <property type="match status" value="1"/>
</dbReference>
<dbReference type="InterPro" id="IPR011335">
    <property type="entry name" value="Restrct_endonuc-II-like"/>
</dbReference>
<evidence type="ECO:0000313" key="2">
    <source>
        <dbReference type="Proteomes" id="UP000663981"/>
    </source>
</evidence>